<dbReference type="OrthoDB" id="3439264at2759"/>
<keyword evidence="1" id="KW-0863">Zinc-finger</keyword>
<dbReference type="SUPFAM" id="SSF57756">
    <property type="entry name" value="Retrovirus zinc finger-like domains"/>
    <property type="match status" value="1"/>
</dbReference>
<evidence type="ECO:0000313" key="4">
    <source>
        <dbReference type="EMBL" id="KAF1950455.1"/>
    </source>
</evidence>
<keyword evidence="1" id="KW-0479">Metal-binding</keyword>
<feature type="non-terminal residue" evidence="4">
    <location>
        <position position="1"/>
    </location>
</feature>
<name>A0A6A5TCE2_9PLEO</name>
<dbReference type="InterPro" id="IPR001878">
    <property type="entry name" value="Znf_CCHC"/>
</dbReference>
<dbReference type="EMBL" id="ML977026">
    <property type="protein sequence ID" value="KAF1950455.1"/>
    <property type="molecule type" value="Genomic_DNA"/>
</dbReference>
<gene>
    <name evidence="4" type="ORF">CC80DRAFT_426905</name>
</gene>
<dbReference type="GO" id="GO:0008270">
    <property type="term" value="F:zinc ion binding"/>
    <property type="evidence" value="ECO:0007669"/>
    <property type="project" value="UniProtKB-KW"/>
</dbReference>
<feature type="compositionally biased region" description="Polar residues" evidence="2">
    <location>
        <begin position="56"/>
        <end position="68"/>
    </location>
</feature>
<feature type="region of interest" description="Disordered" evidence="2">
    <location>
        <begin position="94"/>
        <end position="133"/>
    </location>
</feature>
<feature type="region of interest" description="Disordered" evidence="2">
    <location>
        <begin position="44"/>
        <end position="78"/>
    </location>
</feature>
<evidence type="ECO:0000313" key="5">
    <source>
        <dbReference type="Proteomes" id="UP000800035"/>
    </source>
</evidence>
<feature type="compositionally biased region" description="Polar residues" evidence="2">
    <location>
        <begin position="112"/>
        <end position="126"/>
    </location>
</feature>
<keyword evidence="5" id="KW-1185">Reference proteome</keyword>
<keyword evidence="1" id="KW-0862">Zinc</keyword>
<reference evidence="4" key="1">
    <citation type="journal article" date="2020" name="Stud. Mycol.">
        <title>101 Dothideomycetes genomes: a test case for predicting lifestyles and emergence of pathogens.</title>
        <authorList>
            <person name="Haridas S."/>
            <person name="Albert R."/>
            <person name="Binder M."/>
            <person name="Bloem J."/>
            <person name="Labutti K."/>
            <person name="Salamov A."/>
            <person name="Andreopoulos B."/>
            <person name="Baker S."/>
            <person name="Barry K."/>
            <person name="Bills G."/>
            <person name="Bluhm B."/>
            <person name="Cannon C."/>
            <person name="Castanera R."/>
            <person name="Culley D."/>
            <person name="Daum C."/>
            <person name="Ezra D."/>
            <person name="Gonzalez J."/>
            <person name="Henrissat B."/>
            <person name="Kuo A."/>
            <person name="Liang C."/>
            <person name="Lipzen A."/>
            <person name="Lutzoni F."/>
            <person name="Magnuson J."/>
            <person name="Mondo S."/>
            <person name="Nolan M."/>
            <person name="Ohm R."/>
            <person name="Pangilinan J."/>
            <person name="Park H.-J."/>
            <person name="Ramirez L."/>
            <person name="Alfaro M."/>
            <person name="Sun H."/>
            <person name="Tritt A."/>
            <person name="Yoshinaga Y."/>
            <person name="Zwiers L.-H."/>
            <person name="Turgeon B."/>
            <person name="Goodwin S."/>
            <person name="Spatafora J."/>
            <person name="Crous P."/>
            <person name="Grigoriev I."/>
        </authorList>
    </citation>
    <scope>NUCLEOTIDE SEQUENCE</scope>
    <source>
        <strain evidence="4">CBS 675.92</strain>
    </source>
</reference>
<protein>
    <recommendedName>
        <fullName evidence="3">CCHC-type domain-containing protein</fullName>
    </recommendedName>
</protein>
<dbReference type="InterPro" id="IPR036875">
    <property type="entry name" value="Znf_CCHC_sf"/>
</dbReference>
<feature type="domain" description="CCHC-type" evidence="3">
    <location>
        <begin position="89"/>
        <end position="102"/>
    </location>
</feature>
<proteinExistence type="predicted"/>
<evidence type="ECO:0000256" key="1">
    <source>
        <dbReference type="PROSITE-ProRule" id="PRU00047"/>
    </source>
</evidence>
<dbReference type="AlphaFoldDB" id="A0A6A5TCE2"/>
<accession>A0A6A5TCE2</accession>
<dbReference type="Proteomes" id="UP000800035">
    <property type="component" value="Unassembled WGS sequence"/>
</dbReference>
<sequence>RLSQLVKGAELMLHGSALMKARIEELKQQLAVVTKRKTRKRKYLQKGGTIEYGPTADQNGSEPSGTVQNRKRARVEGEREVRQLGVHHCGNCGKAGHNARTCQADEEGSSELEASTQFIMSSSNADDNGDKVK</sequence>
<dbReference type="GO" id="GO:0003676">
    <property type="term" value="F:nucleic acid binding"/>
    <property type="evidence" value="ECO:0007669"/>
    <property type="project" value="InterPro"/>
</dbReference>
<dbReference type="PROSITE" id="PS50158">
    <property type="entry name" value="ZF_CCHC"/>
    <property type="match status" value="1"/>
</dbReference>
<evidence type="ECO:0000256" key="2">
    <source>
        <dbReference type="SAM" id="MobiDB-lite"/>
    </source>
</evidence>
<organism evidence="4 5">
    <name type="scientific">Byssothecium circinans</name>
    <dbReference type="NCBI Taxonomy" id="147558"/>
    <lineage>
        <taxon>Eukaryota</taxon>
        <taxon>Fungi</taxon>
        <taxon>Dikarya</taxon>
        <taxon>Ascomycota</taxon>
        <taxon>Pezizomycotina</taxon>
        <taxon>Dothideomycetes</taxon>
        <taxon>Pleosporomycetidae</taxon>
        <taxon>Pleosporales</taxon>
        <taxon>Massarineae</taxon>
        <taxon>Massarinaceae</taxon>
        <taxon>Byssothecium</taxon>
    </lineage>
</organism>
<evidence type="ECO:0000259" key="3">
    <source>
        <dbReference type="PROSITE" id="PS50158"/>
    </source>
</evidence>